<dbReference type="Pfam" id="PF00639">
    <property type="entry name" value="Rotamase"/>
    <property type="match status" value="1"/>
</dbReference>
<dbReference type="Gene3D" id="1.10.4030.10">
    <property type="entry name" value="Porin chaperone SurA, peptide-binding domain"/>
    <property type="match status" value="1"/>
</dbReference>
<evidence type="ECO:0000313" key="12">
    <source>
        <dbReference type="EMBL" id="GGE06670.1"/>
    </source>
</evidence>
<dbReference type="Gene3D" id="3.10.50.40">
    <property type="match status" value="1"/>
</dbReference>
<evidence type="ECO:0000256" key="6">
    <source>
        <dbReference type="ARBA" id="ARBA00023235"/>
    </source>
</evidence>
<dbReference type="Proteomes" id="UP000635071">
    <property type="component" value="Unassembled WGS sequence"/>
</dbReference>
<evidence type="ECO:0000259" key="11">
    <source>
        <dbReference type="PROSITE" id="PS50198"/>
    </source>
</evidence>
<dbReference type="GO" id="GO:0003755">
    <property type="term" value="F:peptidyl-prolyl cis-trans isomerase activity"/>
    <property type="evidence" value="ECO:0007669"/>
    <property type="project" value="UniProtKB-KW"/>
</dbReference>
<dbReference type="PROSITE" id="PS50198">
    <property type="entry name" value="PPIC_PPIASE_2"/>
    <property type="match status" value="1"/>
</dbReference>
<evidence type="ECO:0000313" key="13">
    <source>
        <dbReference type="Proteomes" id="UP000635071"/>
    </source>
</evidence>
<gene>
    <name evidence="12" type="ORF">GCM10011529_11320</name>
</gene>
<comment type="caution">
    <text evidence="12">The sequence shown here is derived from an EMBL/GenBank/DDBJ whole genome shotgun (WGS) entry which is preliminary data.</text>
</comment>
<organism evidence="12 13">
    <name type="scientific">Sandarakinorhabdus glacialis</name>
    <dbReference type="NCBI Taxonomy" id="1614636"/>
    <lineage>
        <taxon>Bacteria</taxon>
        <taxon>Pseudomonadati</taxon>
        <taxon>Pseudomonadota</taxon>
        <taxon>Alphaproteobacteria</taxon>
        <taxon>Sphingomonadales</taxon>
        <taxon>Sphingosinicellaceae</taxon>
        <taxon>Sandarakinorhabdus</taxon>
    </lineage>
</organism>
<feature type="chain" id="PRO_5037849573" description="Parvulin-like PPIase" evidence="10">
    <location>
        <begin position="30"/>
        <end position="455"/>
    </location>
</feature>
<dbReference type="InterPro" id="IPR050280">
    <property type="entry name" value="OMP_Chaperone_SurA"/>
</dbReference>
<dbReference type="SUPFAM" id="SSF54534">
    <property type="entry name" value="FKBP-like"/>
    <property type="match status" value="1"/>
</dbReference>
<keyword evidence="6 9" id="KW-0413">Isomerase</keyword>
<dbReference type="SUPFAM" id="SSF109998">
    <property type="entry name" value="Triger factor/SurA peptide-binding domain-like"/>
    <property type="match status" value="1"/>
</dbReference>
<evidence type="ECO:0000256" key="9">
    <source>
        <dbReference type="PROSITE-ProRule" id="PRU00278"/>
    </source>
</evidence>
<name>A0A916ZQ48_9SPHN</name>
<reference evidence="12" key="1">
    <citation type="journal article" date="2014" name="Int. J. Syst. Evol. Microbiol.">
        <title>Complete genome sequence of Corynebacterium casei LMG S-19264T (=DSM 44701T), isolated from a smear-ripened cheese.</title>
        <authorList>
            <consortium name="US DOE Joint Genome Institute (JGI-PGF)"/>
            <person name="Walter F."/>
            <person name="Albersmeier A."/>
            <person name="Kalinowski J."/>
            <person name="Ruckert C."/>
        </authorList>
    </citation>
    <scope>NUCLEOTIDE SEQUENCE</scope>
    <source>
        <strain evidence="12">CGMCC 1.15519</strain>
    </source>
</reference>
<reference evidence="12" key="2">
    <citation type="submission" date="2020-09" db="EMBL/GenBank/DDBJ databases">
        <authorList>
            <person name="Sun Q."/>
            <person name="Zhou Y."/>
        </authorList>
    </citation>
    <scope>NUCLEOTIDE SEQUENCE</scope>
    <source>
        <strain evidence="12">CGMCC 1.15519</strain>
    </source>
</reference>
<evidence type="ECO:0000256" key="10">
    <source>
        <dbReference type="SAM" id="SignalP"/>
    </source>
</evidence>
<dbReference type="AlphaFoldDB" id="A0A916ZQ48"/>
<feature type="signal peptide" evidence="10">
    <location>
        <begin position="1"/>
        <end position="29"/>
    </location>
</feature>
<protein>
    <recommendedName>
        <fullName evidence="1">Parvulin-like PPIase</fullName>
    </recommendedName>
    <alternativeName>
        <fullName evidence="7">Peptidyl-prolyl cis-trans isomerase plp</fullName>
    </alternativeName>
    <alternativeName>
        <fullName evidence="8">Rotamase plp</fullName>
    </alternativeName>
</protein>
<keyword evidence="2 10" id="KW-0732">Signal</keyword>
<evidence type="ECO:0000256" key="3">
    <source>
        <dbReference type="ARBA" id="ARBA00022764"/>
    </source>
</evidence>
<proteinExistence type="predicted"/>
<accession>A0A916ZQ48</accession>
<dbReference type="InterPro" id="IPR027304">
    <property type="entry name" value="Trigger_fact/SurA_dom_sf"/>
</dbReference>
<feature type="domain" description="PpiC" evidence="11">
    <location>
        <begin position="202"/>
        <end position="302"/>
    </location>
</feature>
<dbReference type="InterPro" id="IPR046357">
    <property type="entry name" value="PPIase_dom_sf"/>
</dbReference>
<dbReference type="Pfam" id="PF09312">
    <property type="entry name" value="SurA_N"/>
    <property type="match status" value="1"/>
</dbReference>
<keyword evidence="5" id="KW-0143">Chaperone</keyword>
<evidence type="ECO:0000256" key="1">
    <source>
        <dbReference type="ARBA" id="ARBA00018370"/>
    </source>
</evidence>
<evidence type="ECO:0000256" key="5">
    <source>
        <dbReference type="ARBA" id="ARBA00023186"/>
    </source>
</evidence>
<dbReference type="EMBL" id="BMJM01000003">
    <property type="protein sequence ID" value="GGE06670.1"/>
    <property type="molecule type" value="Genomic_DNA"/>
</dbReference>
<dbReference type="InterPro" id="IPR015391">
    <property type="entry name" value="SurA_N"/>
</dbReference>
<dbReference type="InterPro" id="IPR000297">
    <property type="entry name" value="PPIase_PpiC"/>
</dbReference>
<dbReference type="PANTHER" id="PTHR47637">
    <property type="entry name" value="CHAPERONE SURA"/>
    <property type="match status" value="1"/>
</dbReference>
<evidence type="ECO:0000256" key="2">
    <source>
        <dbReference type="ARBA" id="ARBA00022729"/>
    </source>
</evidence>
<dbReference type="RefSeq" id="WP_188761959.1">
    <property type="nucleotide sequence ID" value="NZ_BMJM01000003.1"/>
</dbReference>
<keyword evidence="3" id="KW-0574">Periplasm</keyword>
<sequence length="455" mass="48534">MRFNRSLLAPLLGTALLFSASPTALLAQAADPGAVPGASFSAADLAEMRVIGEIDPTLRKAQAIVNGDVITDTDIDQRVALVIAANGGKIADEERQRLRLQVLRNLIDEKLQVQEAASNDIRIPESEVDRSYARVAQNFKRSPEAFEQFLRESGSSPASIKAQIRGELAWSRVLRRKVEPLVNVGDEEVNAIIARLNAAKGKDEFHVGEIFLSATPETQAQVLSDAARIVGQIRGGASFVAYARQFSEASTAGVGGDLGWVRAEQLADAVAPIITTLPAGGAASVTDPIVVPGGVAIMTLLEKRQVLAADPAEAVLSLKQMSLPLKAGITEVDAKAKVKEFQDATQAMGGCGRVDEVAAKLGAEVANNDAIRLKDLPPALAGIMQQLSIGQATPAFGSAAEGLRVLVLCGRDDAAAQAKAPNFDQIYAQMNDERVNMRARRYLRDLRRDAIVDYR</sequence>
<evidence type="ECO:0000256" key="8">
    <source>
        <dbReference type="ARBA" id="ARBA00031484"/>
    </source>
</evidence>
<evidence type="ECO:0000256" key="7">
    <source>
        <dbReference type="ARBA" id="ARBA00030642"/>
    </source>
</evidence>
<keyword evidence="4 9" id="KW-0697">Rotamase</keyword>
<evidence type="ECO:0000256" key="4">
    <source>
        <dbReference type="ARBA" id="ARBA00023110"/>
    </source>
</evidence>
<keyword evidence="13" id="KW-1185">Reference proteome</keyword>
<dbReference type="PANTHER" id="PTHR47637:SF1">
    <property type="entry name" value="CHAPERONE SURA"/>
    <property type="match status" value="1"/>
</dbReference>